<dbReference type="Pfam" id="PF05503">
    <property type="entry name" value="Pox_G7"/>
    <property type="match status" value="1"/>
</dbReference>
<accession>A0A0A7M9Q8</accession>
<dbReference type="GO" id="GO:0044423">
    <property type="term" value="C:virion component"/>
    <property type="evidence" value="ECO:0007669"/>
    <property type="project" value="UniProtKB-KW"/>
</dbReference>
<sequence length="405" mass="43187">MEASKPTAPAGGRLFGALCKLVVSGASAGCLSEDALRDIEAKAMLLPGSSPGRRAQIANMIHDRCIEGVSVSTRQALFDALARLRRRFVHAGRNPDLMRLHGALLRFTHSESFFNVCMPTVRVTLAMLVAYVLVGELMQAVDMVDAVERVIYRRGRHMASELADLLELKYGLVNLAQYKLIPGLLDETANCCDDVVRAGAPGGDACLGAEEIAEMEAVRLLEMPVRSSALSRLCDFMVRRGASTAHAAPEFVAGLKIEEVSDEEAVAAVKAAENAGALDAARMALDVIQKRGTGEALDGSVTSPLGAVGASPFDGVTLQKFVLLEYLHIMKMLANCIAQRSSGEKIRMVVNTCPFRTTTAAPAGAAEPPADASRATPQPDSQARSYQQRLQSRPITGPAMPPLFG</sequence>
<keyword evidence="7" id="KW-0946">Virion</keyword>
<evidence type="ECO:0000256" key="7">
    <source>
        <dbReference type="ARBA" id="ARBA00022844"/>
    </source>
</evidence>
<feature type="region of interest" description="Disordered" evidence="10">
    <location>
        <begin position="360"/>
        <end position="405"/>
    </location>
</feature>
<evidence type="ECO:0000256" key="4">
    <source>
        <dbReference type="ARBA" id="ARBA00011362"/>
    </source>
</evidence>
<comment type="subcellular location">
    <subcellularLocation>
        <location evidence="1">Host cytoplasm</location>
    </subcellularLocation>
    <subcellularLocation>
        <location evidence="2">Virion</location>
    </subcellularLocation>
</comment>
<keyword evidence="8" id="KW-1035">Host cytoplasm</keyword>
<organism evidence="11 12">
    <name type="scientific">Parapoxvirus red deer/HL953</name>
    <dbReference type="NCBI Taxonomy" id="1579460"/>
    <lineage>
        <taxon>Viruses</taxon>
        <taxon>Varidnaviria</taxon>
        <taxon>Bamfordvirae</taxon>
        <taxon>Nucleocytoviricota</taxon>
        <taxon>Pokkesviricetes</taxon>
        <taxon>Chitovirales</taxon>
        <taxon>Poxviridae</taxon>
        <taxon>Chordopoxvirinae</taxon>
        <taxon>Parapoxvirus</taxon>
        <taxon>Parapoxvirus reddeerpox</taxon>
        <taxon>Red deerpox virus</taxon>
    </lineage>
</organism>
<dbReference type="InterPro" id="IPR008787">
    <property type="entry name" value="Poxvirus_G7"/>
</dbReference>
<dbReference type="RefSeq" id="YP_009112783.1">
    <property type="nucleotide sequence ID" value="NC_025963.1"/>
</dbReference>
<comment type="similarity">
    <text evidence="3">Belongs to the chordopoxvirinae G7 family.</text>
</comment>
<feature type="compositionally biased region" description="Polar residues" evidence="10">
    <location>
        <begin position="378"/>
        <end position="394"/>
    </location>
</feature>
<evidence type="ECO:0000256" key="2">
    <source>
        <dbReference type="ARBA" id="ARBA00004328"/>
    </source>
</evidence>
<keyword evidence="12" id="KW-1185">Reference proteome</keyword>
<protein>
    <recommendedName>
        <fullName evidence="5">Assembly protein G7</fullName>
    </recommendedName>
</protein>
<keyword evidence="6" id="KW-0597">Phosphoprotein</keyword>
<evidence type="ECO:0000256" key="8">
    <source>
        <dbReference type="ARBA" id="ARBA00023200"/>
    </source>
</evidence>
<reference evidence="11 12" key="1">
    <citation type="submission" date="2014-09" db="EMBL/GenBank/DDBJ databases">
        <title>Parapoxvirus (PPV) of red deer reveals sub-clinical infection and confirms a unique species.</title>
        <authorList>
            <person name="Friederichs S."/>
            <person name="Stefan K."/>
            <person name="Helmut B."/>
            <person name="Heike L."/>
            <person name="Mathias B."/>
        </authorList>
    </citation>
    <scope>NUCLEOTIDE SEQUENCE [LARGE SCALE GENOMIC DNA]</scope>
    <source>
        <strain evidence="11">HL953</strain>
    </source>
</reference>
<dbReference type="OrthoDB" id="8822at10239"/>
<feature type="compositionally biased region" description="Low complexity" evidence="10">
    <location>
        <begin position="360"/>
        <end position="376"/>
    </location>
</feature>
<dbReference type="GO" id="GO:0030430">
    <property type="term" value="C:host cell cytoplasm"/>
    <property type="evidence" value="ECO:0007669"/>
    <property type="project" value="UniProtKB-SubCell"/>
</dbReference>
<evidence type="ECO:0000256" key="1">
    <source>
        <dbReference type="ARBA" id="ARBA00004192"/>
    </source>
</evidence>
<comment type="subunit">
    <text evidence="4">Part of a complex composed of A30, G7, F10 kinase, A15, D2, D3, and J1.</text>
</comment>
<evidence type="ECO:0000256" key="5">
    <source>
        <dbReference type="ARBA" id="ARBA00019431"/>
    </source>
</evidence>
<comment type="function">
    <text evidence="9">Late protein which is a part of a large complex required for early virion morphogenesis. This complex participates in the formation of virosomes and the incorporation of virosomal contents into nascent immature virions.</text>
</comment>
<evidence type="ECO:0000256" key="9">
    <source>
        <dbReference type="ARBA" id="ARBA00025443"/>
    </source>
</evidence>
<proteinExistence type="inferred from homology"/>
<evidence type="ECO:0000256" key="3">
    <source>
        <dbReference type="ARBA" id="ARBA00009079"/>
    </source>
</evidence>
<dbReference type="KEGG" id="vg:22647442"/>
<name>A0A0A7M9Q8_9POXV</name>
<dbReference type="GeneID" id="22647442"/>
<evidence type="ECO:0000256" key="10">
    <source>
        <dbReference type="SAM" id="MobiDB-lite"/>
    </source>
</evidence>
<dbReference type="EMBL" id="KM502564">
    <property type="protein sequence ID" value="AIZ77295.1"/>
    <property type="molecule type" value="Genomic_DNA"/>
</dbReference>
<evidence type="ECO:0000313" key="12">
    <source>
        <dbReference type="Proteomes" id="UP000107385"/>
    </source>
</evidence>
<evidence type="ECO:0000313" key="11">
    <source>
        <dbReference type="EMBL" id="AIZ77295.1"/>
    </source>
</evidence>
<dbReference type="Proteomes" id="UP000107385">
    <property type="component" value="Segment"/>
</dbReference>
<evidence type="ECO:0000256" key="6">
    <source>
        <dbReference type="ARBA" id="ARBA00022553"/>
    </source>
</evidence>